<accession>A0A0P0UYY4</accession>
<gene>
    <name evidence="2" type="ordered locus">Os01g0175666</name>
    <name evidence="2" type="ORF">OSNPB_010175666</name>
</gene>
<reference evidence="2 3" key="2">
    <citation type="journal article" date="2013" name="Plant Cell Physiol.">
        <title>Rice Annotation Project Database (RAP-DB): an integrative and interactive database for rice genomics.</title>
        <authorList>
            <person name="Sakai H."/>
            <person name="Lee S.S."/>
            <person name="Tanaka T."/>
            <person name="Numa H."/>
            <person name="Kim J."/>
            <person name="Kawahara Y."/>
            <person name="Wakimoto H."/>
            <person name="Yang C.C."/>
            <person name="Iwamoto M."/>
            <person name="Abe T."/>
            <person name="Yamada Y."/>
            <person name="Muto A."/>
            <person name="Inokuchi H."/>
            <person name="Ikemura T."/>
            <person name="Matsumoto T."/>
            <person name="Sasaki T."/>
            <person name="Itoh T."/>
        </authorList>
    </citation>
    <scope>NUCLEOTIDE SEQUENCE [LARGE SCALE GENOMIC DNA]</scope>
    <source>
        <strain evidence="3">cv. Nipponbare</strain>
    </source>
</reference>
<evidence type="ECO:0000313" key="3">
    <source>
        <dbReference type="Proteomes" id="UP000059680"/>
    </source>
</evidence>
<dbReference type="EMBL" id="AP014957">
    <property type="protein sequence ID" value="BAS70669.1"/>
    <property type="molecule type" value="Genomic_DNA"/>
</dbReference>
<evidence type="ECO:0000256" key="1">
    <source>
        <dbReference type="SAM" id="MobiDB-lite"/>
    </source>
</evidence>
<reference evidence="2 3" key="3">
    <citation type="journal article" date="2013" name="Rice">
        <title>Improvement of the Oryza sativa Nipponbare reference genome using next generation sequence and optical map data.</title>
        <authorList>
            <person name="Kawahara Y."/>
            <person name="de la Bastide M."/>
            <person name="Hamilton J.P."/>
            <person name="Kanamori H."/>
            <person name="McCombie W.R."/>
            <person name="Ouyang S."/>
            <person name="Schwartz D.C."/>
            <person name="Tanaka T."/>
            <person name="Wu J."/>
            <person name="Zhou S."/>
            <person name="Childs K.L."/>
            <person name="Davidson R.M."/>
            <person name="Lin H."/>
            <person name="Quesada-Ocampo L."/>
            <person name="Vaillancourt B."/>
            <person name="Sakai H."/>
            <person name="Lee S.S."/>
            <person name="Kim J."/>
            <person name="Numa H."/>
            <person name="Itoh T."/>
            <person name="Buell C.R."/>
            <person name="Matsumoto T."/>
        </authorList>
    </citation>
    <scope>NUCLEOTIDE SEQUENCE [LARGE SCALE GENOMIC DNA]</scope>
    <source>
        <strain evidence="3">cv. Nipponbare</strain>
    </source>
</reference>
<sequence>MVTCTDRCVIVSFPLPPRHPLLQGTATYAARPKARPSPPPAAAAGTADVGFSSNQQAKRNEQLLLTSLRCQNEKKLWRSKLQELFVEMLTHLPRCIDEKQ</sequence>
<organism evidence="2 3">
    <name type="scientific">Oryza sativa subsp. japonica</name>
    <name type="common">Rice</name>
    <dbReference type="NCBI Taxonomy" id="39947"/>
    <lineage>
        <taxon>Eukaryota</taxon>
        <taxon>Viridiplantae</taxon>
        <taxon>Streptophyta</taxon>
        <taxon>Embryophyta</taxon>
        <taxon>Tracheophyta</taxon>
        <taxon>Spermatophyta</taxon>
        <taxon>Magnoliopsida</taxon>
        <taxon>Liliopsida</taxon>
        <taxon>Poales</taxon>
        <taxon>Poaceae</taxon>
        <taxon>BOP clade</taxon>
        <taxon>Oryzoideae</taxon>
        <taxon>Oryzeae</taxon>
        <taxon>Oryzinae</taxon>
        <taxon>Oryza</taxon>
        <taxon>Oryza sativa</taxon>
    </lineage>
</organism>
<reference evidence="3" key="1">
    <citation type="journal article" date="2005" name="Nature">
        <title>The map-based sequence of the rice genome.</title>
        <authorList>
            <consortium name="International rice genome sequencing project (IRGSP)"/>
            <person name="Matsumoto T."/>
            <person name="Wu J."/>
            <person name="Kanamori H."/>
            <person name="Katayose Y."/>
            <person name="Fujisawa M."/>
            <person name="Namiki N."/>
            <person name="Mizuno H."/>
            <person name="Yamamoto K."/>
            <person name="Antonio B.A."/>
            <person name="Baba T."/>
            <person name="Sakata K."/>
            <person name="Nagamura Y."/>
            <person name="Aoki H."/>
            <person name="Arikawa K."/>
            <person name="Arita K."/>
            <person name="Bito T."/>
            <person name="Chiden Y."/>
            <person name="Fujitsuka N."/>
            <person name="Fukunaka R."/>
            <person name="Hamada M."/>
            <person name="Harada C."/>
            <person name="Hayashi A."/>
            <person name="Hijishita S."/>
            <person name="Honda M."/>
            <person name="Hosokawa S."/>
            <person name="Ichikawa Y."/>
            <person name="Idonuma A."/>
            <person name="Iijima M."/>
            <person name="Ikeda M."/>
            <person name="Ikeno M."/>
            <person name="Ito K."/>
            <person name="Ito S."/>
            <person name="Ito T."/>
            <person name="Ito Y."/>
            <person name="Ito Y."/>
            <person name="Iwabuchi A."/>
            <person name="Kamiya K."/>
            <person name="Karasawa W."/>
            <person name="Kurita K."/>
            <person name="Katagiri S."/>
            <person name="Kikuta A."/>
            <person name="Kobayashi H."/>
            <person name="Kobayashi N."/>
            <person name="Machita K."/>
            <person name="Maehara T."/>
            <person name="Masukawa M."/>
            <person name="Mizubayashi T."/>
            <person name="Mukai Y."/>
            <person name="Nagasaki H."/>
            <person name="Nagata Y."/>
            <person name="Naito S."/>
            <person name="Nakashima M."/>
            <person name="Nakama Y."/>
            <person name="Nakamichi Y."/>
            <person name="Nakamura M."/>
            <person name="Meguro A."/>
            <person name="Negishi M."/>
            <person name="Ohta I."/>
            <person name="Ohta T."/>
            <person name="Okamoto M."/>
            <person name="Ono N."/>
            <person name="Saji S."/>
            <person name="Sakaguchi M."/>
            <person name="Sakai K."/>
            <person name="Shibata M."/>
            <person name="Shimokawa T."/>
            <person name="Song J."/>
            <person name="Takazaki Y."/>
            <person name="Terasawa K."/>
            <person name="Tsugane M."/>
            <person name="Tsuji K."/>
            <person name="Ueda S."/>
            <person name="Waki K."/>
            <person name="Yamagata H."/>
            <person name="Yamamoto M."/>
            <person name="Yamamoto S."/>
            <person name="Yamane H."/>
            <person name="Yoshiki S."/>
            <person name="Yoshihara R."/>
            <person name="Yukawa K."/>
            <person name="Zhong H."/>
            <person name="Yano M."/>
            <person name="Yuan Q."/>
            <person name="Ouyang S."/>
            <person name="Liu J."/>
            <person name="Jones K.M."/>
            <person name="Gansberger K."/>
            <person name="Moffat K."/>
            <person name="Hill J."/>
            <person name="Bera J."/>
            <person name="Fadrosh D."/>
            <person name="Jin S."/>
            <person name="Johri S."/>
            <person name="Kim M."/>
            <person name="Overton L."/>
            <person name="Reardon M."/>
            <person name="Tsitrin T."/>
            <person name="Vuong H."/>
            <person name="Weaver B."/>
            <person name="Ciecko A."/>
            <person name="Tallon L."/>
            <person name="Jackson J."/>
            <person name="Pai G."/>
            <person name="Aken S.V."/>
            <person name="Utterback T."/>
            <person name="Reidmuller S."/>
            <person name="Feldblyum T."/>
            <person name="Hsiao J."/>
            <person name="Zismann V."/>
            <person name="Iobst S."/>
            <person name="de Vazeille A.R."/>
            <person name="Buell C.R."/>
            <person name="Ying K."/>
            <person name="Li Y."/>
            <person name="Lu T."/>
            <person name="Huang Y."/>
            <person name="Zhao Q."/>
            <person name="Feng Q."/>
            <person name="Zhang L."/>
            <person name="Zhu J."/>
            <person name="Weng Q."/>
            <person name="Mu J."/>
            <person name="Lu Y."/>
            <person name="Fan D."/>
            <person name="Liu Y."/>
            <person name="Guan J."/>
            <person name="Zhang Y."/>
            <person name="Yu S."/>
            <person name="Liu X."/>
            <person name="Zhang Y."/>
            <person name="Hong G."/>
            <person name="Han B."/>
            <person name="Choisne N."/>
            <person name="Demange N."/>
            <person name="Orjeda G."/>
            <person name="Samain S."/>
            <person name="Cattolico L."/>
            <person name="Pelletier E."/>
            <person name="Couloux A."/>
            <person name="Segurens B."/>
            <person name="Wincker P."/>
            <person name="D'Hont A."/>
            <person name="Scarpelli C."/>
            <person name="Weissenbach J."/>
            <person name="Salanoubat M."/>
            <person name="Quetier F."/>
            <person name="Yu Y."/>
            <person name="Kim H.R."/>
            <person name="Rambo T."/>
            <person name="Currie J."/>
            <person name="Collura K."/>
            <person name="Luo M."/>
            <person name="Yang T."/>
            <person name="Ammiraju J.S.S."/>
            <person name="Engler F."/>
            <person name="Soderlund C."/>
            <person name="Wing R.A."/>
            <person name="Palmer L.E."/>
            <person name="de la Bastide M."/>
            <person name="Spiegel L."/>
            <person name="Nascimento L."/>
            <person name="Zutavern T."/>
            <person name="O'Shaughnessy A."/>
            <person name="Dike S."/>
            <person name="Dedhia N."/>
            <person name="Preston R."/>
            <person name="Balija V."/>
            <person name="McCombie W.R."/>
            <person name="Chow T."/>
            <person name="Chen H."/>
            <person name="Chung M."/>
            <person name="Chen C."/>
            <person name="Shaw J."/>
            <person name="Wu H."/>
            <person name="Hsiao K."/>
            <person name="Chao Y."/>
            <person name="Chu M."/>
            <person name="Cheng C."/>
            <person name="Hour A."/>
            <person name="Lee P."/>
            <person name="Lin S."/>
            <person name="Lin Y."/>
            <person name="Liou J."/>
            <person name="Liu S."/>
            <person name="Hsing Y."/>
            <person name="Raghuvanshi S."/>
            <person name="Mohanty A."/>
            <person name="Bharti A.K."/>
            <person name="Gaur A."/>
            <person name="Gupta V."/>
            <person name="Kumar D."/>
            <person name="Ravi V."/>
            <person name="Vij S."/>
            <person name="Kapur A."/>
            <person name="Khurana P."/>
            <person name="Khurana P."/>
            <person name="Khurana J.P."/>
            <person name="Tyagi A.K."/>
            <person name="Gaikwad K."/>
            <person name="Singh A."/>
            <person name="Dalal V."/>
            <person name="Srivastava S."/>
            <person name="Dixit A."/>
            <person name="Pal A.K."/>
            <person name="Ghazi I.A."/>
            <person name="Yadav M."/>
            <person name="Pandit A."/>
            <person name="Bhargava A."/>
            <person name="Sureshbabu K."/>
            <person name="Batra K."/>
            <person name="Sharma T.R."/>
            <person name="Mohapatra T."/>
            <person name="Singh N.K."/>
            <person name="Messing J."/>
            <person name="Nelson A.B."/>
            <person name="Fuks G."/>
            <person name="Kavchok S."/>
            <person name="Keizer G."/>
            <person name="Linton E."/>
            <person name="Llaca V."/>
            <person name="Song R."/>
            <person name="Tanyolac B."/>
            <person name="Young S."/>
            <person name="Ho-Il K."/>
            <person name="Hahn J.H."/>
            <person name="Sangsakoo G."/>
            <person name="Vanavichit A."/>
            <person name="de Mattos Luiz.A.T."/>
            <person name="Zimmer P.D."/>
            <person name="Malone G."/>
            <person name="Dellagostin O."/>
            <person name="de Oliveira A.C."/>
            <person name="Bevan M."/>
            <person name="Bancroft I."/>
            <person name="Minx P."/>
            <person name="Cordum H."/>
            <person name="Wilson R."/>
            <person name="Cheng Z."/>
            <person name="Jin W."/>
            <person name="Jiang J."/>
            <person name="Leong S.A."/>
            <person name="Iwama H."/>
            <person name="Gojobori T."/>
            <person name="Itoh T."/>
            <person name="Niimura Y."/>
            <person name="Fujii Y."/>
            <person name="Habara T."/>
            <person name="Sakai H."/>
            <person name="Sato Y."/>
            <person name="Wilson G."/>
            <person name="Kumar K."/>
            <person name="McCouch S."/>
            <person name="Juretic N."/>
            <person name="Hoen D."/>
            <person name="Wright S."/>
            <person name="Bruskiewich R."/>
            <person name="Bureau T."/>
            <person name="Miyao A."/>
            <person name="Hirochika H."/>
            <person name="Nishikawa T."/>
            <person name="Kadowaki K."/>
            <person name="Sugiura M."/>
            <person name="Burr B."/>
            <person name="Sasaki T."/>
        </authorList>
    </citation>
    <scope>NUCLEOTIDE SEQUENCE [LARGE SCALE GENOMIC DNA]</scope>
    <source>
        <strain evidence="3">cv. Nipponbare</strain>
    </source>
</reference>
<proteinExistence type="predicted"/>
<protein>
    <submittedName>
        <fullName evidence="2">Os01g0175666 protein</fullName>
    </submittedName>
</protein>
<evidence type="ECO:0000313" key="2">
    <source>
        <dbReference type="EMBL" id="BAS70669.1"/>
    </source>
</evidence>
<keyword evidence="3" id="KW-1185">Reference proteome</keyword>
<dbReference type="InParanoid" id="A0A0P0UYY4"/>
<dbReference type="Proteomes" id="UP000059680">
    <property type="component" value="Chromosome 1"/>
</dbReference>
<dbReference type="PaxDb" id="39947-A0A0P0UYY4"/>
<feature type="region of interest" description="Disordered" evidence="1">
    <location>
        <begin position="22"/>
        <end position="55"/>
    </location>
</feature>
<name>A0A0P0UYY4_ORYSJ</name>
<dbReference type="AlphaFoldDB" id="A0A0P0UYY4"/>